<feature type="compositionally biased region" description="Basic and acidic residues" evidence="1">
    <location>
        <begin position="68"/>
        <end position="86"/>
    </location>
</feature>
<feature type="compositionally biased region" description="Polar residues" evidence="1">
    <location>
        <begin position="104"/>
        <end position="122"/>
    </location>
</feature>
<evidence type="ECO:0000256" key="1">
    <source>
        <dbReference type="SAM" id="MobiDB-lite"/>
    </source>
</evidence>
<keyword evidence="3" id="KW-1185">Reference proteome</keyword>
<proteinExistence type="predicted"/>
<dbReference type="EMBL" id="HF935675">
    <property type="protein sequence ID" value="CCX12117.1"/>
    <property type="molecule type" value="Genomic_DNA"/>
</dbReference>
<protein>
    <submittedName>
        <fullName evidence="2">Uncharacterized protein</fullName>
    </submittedName>
</protein>
<feature type="compositionally biased region" description="Basic and acidic residues" evidence="1">
    <location>
        <begin position="386"/>
        <end position="395"/>
    </location>
</feature>
<feature type="compositionally biased region" description="Pro residues" evidence="1">
    <location>
        <begin position="335"/>
        <end position="344"/>
    </location>
</feature>
<feature type="compositionally biased region" description="Polar residues" evidence="1">
    <location>
        <begin position="56"/>
        <end position="67"/>
    </location>
</feature>
<sequence>MATEIATAPVVETDKSVSQRVSPSRSVEIHTTPSKKNKTASTTSPPYASSSASAAQVVSNTEAPTESDSPKRNEQLPKIIVKKEPTSPEPPTRHRPPKLHLANNDLTDNSSVPRTAGGSLSTMRDVGMACLSPGFATHDPEKRENVQRSISVRDQQRSIIEARLQRHAKPGGGKDGPNEPSSARAPGSSHGSKRRPPNSLTIVPPPHRAFANERVVQSAPLNQSFTGRHPGALHPPPQHTHNPHHVNRLPPISDVFGPDRGLDSSSRSSRPMDLPQSSRSQYHPQPNRPPQPSPNSMSFPTRSREHRSAEEALQMLSGGREDLLPRIVHYGGHQPPTPPSPPQAHPQHTPSKPQTHSEYRVPQSAGRRRTRAEYERDDEFSFGSRDSPETKKQKKEEFLSLCARAWELFHS</sequence>
<reference evidence="2 3" key="1">
    <citation type="journal article" date="2013" name="PLoS Genet.">
        <title>The genome and development-dependent transcriptomes of Pyronema confluens: a window into fungal evolution.</title>
        <authorList>
            <person name="Traeger S."/>
            <person name="Altegoer F."/>
            <person name="Freitag M."/>
            <person name="Gabaldon T."/>
            <person name="Kempken F."/>
            <person name="Kumar A."/>
            <person name="Marcet-Houben M."/>
            <person name="Poggeler S."/>
            <person name="Stajich J.E."/>
            <person name="Nowrousian M."/>
        </authorList>
    </citation>
    <scope>NUCLEOTIDE SEQUENCE [LARGE SCALE GENOMIC DNA]</scope>
    <source>
        <strain evidence="3">CBS 100304</strain>
        <tissue evidence="2">Vegetative mycelium</tissue>
    </source>
</reference>
<feature type="region of interest" description="Disordered" evidence="1">
    <location>
        <begin position="1"/>
        <end position="395"/>
    </location>
</feature>
<organism evidence="2 3">
    <name type="scientific">Pyronema omphalodes (strain CBS 100304)</name>
    <name type="common">Pyronema confluens</name>
    <dbReference type="NCBI Taxonomy" id="1076935"/>
    <lineage>
        <taxon>Eukaryota</taxon>
        <taxon>Fungi</taxon>
        <taxon>Dikarya</taxon>
        <taxon>Ascomycota</taxon>
        <taxon>Pezizomycotina</taxon>
        <taxon>Pezizomycetes</taxon>
        <taxon>Pezizales</taxon>
        <taxon>Pyronemataceae</taxon>
        <taxon>Pyronema</taxon>
    </lineage>
</organism>
<feature type="compositionally biased region" description="Low complexity" evidence="1">
    <location>
        <begin position="39"/>
        <end position="55"/>
    </location>
</feature>
<dbReference type="OrthoDB" id="4463286at2759"/>
<dbReference type="AlphaFoldDB" id="U4L4X8"/>
<evidence type="ECO:0000313" key="3">
    <source>
        <dbReference type="Proteomes" id="UP000018144"/>
    </source>
</evidence>
<evidence type="ECO:0000313" key="2">
    <source>
        <dbReference type="EMBL" id="CCX12117.1"/>
    </source>
</evidence>
<accession>U4L4X8</accession>
<dbReference type="OMA" id="RPREYHS"/>
<dbReference type="Proteomes" id="UP000018144">
    <property type="component" value="Unassembled WGS sequence"/>
</dbReference>
<gene>
    <name evidence="2" type="ORF">PCON_11711</name>
</gene>
<name>U4L4X8_PYROM</name>
<dbReference type="eggNOG" id="ENOG502RZBG">
    <property type="taxonomic scope" value="Eukaryota"/>
</dbReference>